<dbReference type="EC" id="2.1.1.72" evidence="2"/>
<gene>
    <name evidence="8" type="ORF">MUN82_03775</name>
</gene>
<evidence type="ECO:0000256" key="5">
    <source>
        <dbReference type="ARBA" id="ARBA00022691"/>
    </source>
</evidence>
<protein>
    <recommendedName>
        <fullName evidence="2">site-specific DNA-methyltransferase (adenine-specific)</fullName>
        <ecNumber evidence="2">2.1.1.72</ecNumber>
    </recommendedName>
</protein>
<dbReference type="Pfam" id="PF02086">
    <property type="entry name" value="MethyltransfD12"/>
    <property type="match status" value="1"/>
</dbReference>
<dbReference type="PRINTS" id="PR00505">
    <property type="entry name" value="D12N6MTFRASE"/>
</dbReference>
<dbReference type="Gene3D" id="1.10.1020.10">
    <property type="entry name" value="Adenine-specific Methyltransferase, Domain 2"/>
    <property type="match status" value="1"/>
</dbReference>
<feature type="binding site" evidence="7">
    <location>
        <position position="205"/>
    </location>
    <ligand>
        <name>S-adenosyl-L-methionine</name>
        <dbReference type="ChEBI" id="CHEBI:59789"/>
    </ligand>
</feature>
<feature type="binding site" evidence="7">
    <location>
        <position position="20"/>
    </location>
    <ligand>
        <name>S-adenosyl-L-methionine</name>
        <dbReference type="ChEBI" id="CHEBI:59789"/>
    </ligand>
</feature>
<dbReference type="InterPro" id="IPR012263">
    <property type="entry name" value="M_m6A_EcoRV"/>
</dbReference>
<dbReference type="InterPro" id="IPR029063">
    <property type="entry name" value="SAM-dependent_MTases_sf"/>
</dbReference>
<dbReference type="PANTHER" id="PTHR30481:SF3">
    <property type="entry name" value="DNA ADENINE METHYLASE"/>
    <property type="match status" value="1"/>
</dbReference>
<organism evidence="8 9">
    <name type="scientific">Hymenobacter aerilatus</name>
    <dbReference type="NCBI Taxonomy" id="2932251"/>
    <lineage>
        <taxon>Bacteria</taxon>
        <taxon>Pseudomonadati</taxon>
        <taxon>Bacteroidota</taxon>
        <taxon>Cytophagia</taxon>
        <taxon>Cytophagales</taxon>
        <taxon>Hymenobacteraceae</taxon>
        <taxon>Hymenobacter</taxon>
    </lineage>
</organism>
<evidence type="ECO:0000256" key="4">
    <source>
        <dbReference type="ARBA" id="ARBA00022679"/>
    </source>
</evidence>
<comment type="similarity">
    <text evidence="1">Belongs to the N(4)/N(6)-methyltransferase family.</text>
</comment>
<keyword evidence="5" id="KW-0949">S-adenosyl-L-methionine</keyword>
<dbReference type="GO" id="GO:1904047">
    <property type="term" value="F:S-adenosyl-L-methionine binding"/>
    <property type="evidence" value="ECO:0007669"/>
    <property type="project" value="TreeGrafter"/>
</dbReference>
<dbReference type="Proteomes" id="UP000829925">
    <property type="component" value="Chromosome"/>
</dbReference>
<proteinExistence type="inferred from homology"/>
<dbReference type="KEGG" id="haei:MUN82_03775"/>
<dbReference type="AlphaFoldDB" id="A0A8T9SWV4"/>
<accession>A0A8T9SWV4</accession>
<dbReference type="GO" id="GO:0006298">
    <property type="term" value="P:mismatch repair"/>
    <property type="evidence" value="ECO:0007669"/>
    <property type="project" value="TreeGrafter"/>
</dbReference>
<dbReference type="GO" id="GO:0009307">
    <property type="term" value="P:DNA restriction-modification system"/>
    <property type="evidence" value="ECO:0007669"/>
    <property type="project" value="InterPro"/>
</dbReference>
<dbReference type="PIRSF" id="PIRSF000398">
    <property type="entry name" value="M_m6A_EcoRV"/>
    <property type="match status" value="1"/>
</dbReference>
<keyword evidence="3 8" id="KW-0489">Methyltransferase</keyword>
<evidence type="ECO:0000256" key="7">
    <source>
        <dbReference type="PIRSR" id="PIRSR000398-1"/>
    </source>
</evidence>
<evidence type="ECO:0000256" key="1">
    <source>
        <dbReference type="ARBA" id="ARBA00006594"/>
    </source>
</evidence>
<dbReference type="Gene3D" id="3.40.50.150">
    <property type="entry name" value="Vaccinia Virus protein VP39"/>
    <property type="match status" value="1"/>
</dbReference>
<evidence type="ECO:0000313" key="9">
    <source>
        <dbReference type="Proteomes" id="UP000829925"/>
    </source>
</evidence>
<dbReference type="GO" id="GO:0032259">
    <property type="term" value="P:methylation"/>
    <property type="evidence" value="ECO:0007669"/>
    <property type="project" value="UniProtKB-KW"/>
</dbReference>
<dbReference type="REBASE" id="612816">
    <property type="entry name" value="M.Hsp5413J13ORF3775P"/>
</dbReference>
<dbReference type="RefSeq" id="WP_245095117.1">
    <property type="nucleotide sequence ID" value="NZ_CP095053.1"/>
</dbReference>
<name>A0A8T9SWV4_9BACT</name>
<keyword evidence="9" id="KW-1185">Reference proteome</keyword>
<dbReference type="NCBIfam" id="TIGR00571">
    <property type="entry name" value="dam"/>
    <property type="match status" value="1"/>
</dbReference>
<evidence type="ECO:0000256" key="6">
    <source>
        <dbReference type="ARBA" id="ARBA00047942"/>
    </source>
</evidence>
<dbReference type="EMBL" id="CP095053">
    <property type="protein sequence ID" value="UOR06217.1"/>
    <property type="molecule type" value="Genomic_DNA"/>
</dbReference>
<dbReference type="GO" id="GO:0009007">
    <property type="term" value="F:site-specific DNA-methyltransferase (adenine-specific) activity"/>
    <property type="evidence" value="ECO:0007669"/>
    <property type="project" value="UniProtKB-EC"/>
</dbReference>
<dbReference type="SUPFAM" id="SSF53335">
    <property type="entry name" value="S-adenosyl-L-methionine-dependent methyltransferases"/>
    <property type="match status" value="1"/>
</dbReference>
<dbReference type="InterPro" id="IPR023095">
    <property type="entry name" value="Ade_MeTrfase_dom_2"/>
</dbReference>
<evidence type="ECO:0000256" key="3">
    <source>
        <dbReference type="ARBA" id="ARBA00022603"/>
    </source>
</evidence>
<sequence>MNLFGDVSGAKPFLKWAGGKRQLIPAIQQALPADFERKVTTYVEPFIGGGAVMFWMLQHYRSITTAIINDINPDLTTAYQVIKEQPEELIKQLAAMQAEYYALIGEDVRREFFDKIRAEFNTRTLDSLRNTCLLIFLNKTCFNGLYRVNSKSKFNVPFGKYEKPLICDSATIRANSHLLSRVTILTGDFSETLKHISGRAFFYFDPPYKPLSTTASFNAYVSEVFNDESQQRLANFCRTLDEQEHYWLLSNSDVKNTDADNHYFDDLYDGFNIRRIQASRNINSKGTERGKISELLISNYQGVPELI</sequence>
<dbReference type="InterPro" id="IPR012327">
    <property type="entry name" value="MeTrfase_D12"/>
</dbReference>
<feature type="binding site" evidence="7">
    <location>
        <position position="70"/>
    </location>
    <ligand>
        <name>S-adenosyl-L-methionine</name>
        <dbReference type="ChEBI" id="CHEBI:59789"/>
    </ligand>
</feature>
<evidence type="ECO:0000256" key="2">
    <source>
        <dbReference type="ARBA" id="ARBA00011900"/>
    </source>
</evidence>
<keyword evidence="4" id="KW-0808">Transferase</keyword>
<dbReference type="PANTHER" id="PTHR30481">
    <property type="entry name" value="DNA ADENINE METHYLASE"/>
    <property type="match status" value="1"/>
</dbReference>
<feature type="binding site" evidence="7">
    <location>
        <position position="16"/>
    </location>
    <ligand>
        <name>S-adenosyl-L-methionine</name>
        <dbReference type="ChEBI" id="CHEBI:59789"/>
    </ligand>
</feature>
<comment type="catalytic activity">
    <reaction evidence="6">
        <text>a 2'-deoxyadenosine in DNA + S-adenosyl-L-methionine = an N(6)-methyl-2'-deoxyadenosine in DNA + S-adenosyl-L-homocysteine + H(+)</text>
        <dbReference type="Rhea" id="RHEA:15197"/>
        <dbReference type="Rhea" id="RHEA-COMP:12418"/>
        <dbReference type="Rhea" id="RHEA-COMP:12419"/>
        <dbReference type="ChEBI" id="CHEBI:15378"/>
        <dbReference type="ChEBI" id="CHEBI:57856"/>
        <dbReference type="ChEBI" id="CHEBI:59789"/>
        <dbReference type="ChEBI" id="CHEBI:90615"/>
        <dbReference type="ChEBI" id="CHEBI:90616"/>
        <dbReference type="EC" id="2.1.1.72"/>
    </reaction>
</comment>
<evidence type="ECO:0000313" key="8">
    <source>
        <dbReference type="EMBL" id="UOR06217.1"/>
    </source>
</evidence>
<dbReference type="GO" id="GO:0043565">
    <property type="term" value="F:sequence-specific DNA binding"/>
    <property type="evidence" value="ECO:0007669"/>
    <property type="project" value="TreeGrafter"/>
</dbReference>
<reference evidence="8 9" key="1">
    <citation type="submission" date="2022-04" db="EMBL/GenBank/DDBJ databases">
        <title>Hymenobacter sp. isolated from the air.</title>
        <authorList>
            <person name="Won M."/>
            <person name="Lee C.-M."/>
            <person name="Woen H.-Y."/>
            <person name="Kwon S.-W."/>
        </authorList>
    </citation>
    <scope>NUCLEOTIDE SEQUENCE [LARGE SCALE GENOMIC DNA]</scope>
    <source>
        <strain evidence="9">5413 J-13</strain>
    </source>
</reference>